<dbReference type="AlphaFoldDB" id="A0A6J8CHI6"/>
<name>A0A6J8CHI6_MYTCO</name>
<reference evidence="1 2" key="1">
    <citation type="submission" date="2020-06" db="EMBL/GenBank/DDBJ databases">
        <authorList>
            <person name="Li R."/>
            <person name="Bekaert M."/>
        </authorList>
    </citation>
    <scope>NUCLEOTIDE SEQUENCE [LARGE SCALE GENOMIC DNA]</scope>
    <source>
        <strain evidence="2">wild</strain>
    </source>
</reference>
<evidence type="ECO:0000313" key="1">
    <source>
        <dbReference type="EMBL" id="CAC5394444.1"/>
    </source>
</evidence>
<protein>
    <recommendedName>
        <fullName evidence="3">UBA domain-containing protein</fullName>
    </recommendedName>
</protein>
<evidence type="ECO:0000313" key="2">
    <source>
        <dbReference type="Proteomes" id="UP000507470"/>
    </source>
</evidence>
<proteinExistence type="predicted"/>
<gene>
    <name evidence="1" type="ORF">MCOR_29191</name>
</gene>
<accession>A0A6J8CHI6</accession>
<dbReference type="Proteomes" id="UP000507470">
    <property type="component" value="Unassembled WGS sequence"/>
</dbReference>
<sequence>MVRSSHSMTEVSVMDYQTSNSHLTINGRQNRDRSIDIHAGNASFDRSVHENINQREEHSHLSSFGPIDSNALAPSGMSILKHLTSFDSSEIQEQQSSAEEAKLKHTTTNSQFVCVGNNNTAKHNLQTNKTYHPSDEAQSDVEISQVEINTTMNEQRNNFPAAASELLANGYNRHQINRALDKFYQNRGKF</sequence>
<organism evidence="1 2">
    <name type="scientific">Mytilus coruscus</name>
    <name type="common">Sea mussel</name>
    <dbReference type="NCBI Taxonomy" id="42192"/>
    <lineage>
        <taxon>Eukaryota</taxon>
        <taxon>Metazoa</taxon>
        <taxon>Spiralia</taxon>
        <taxon>Lophotrochozoa</taxon>
        <taxon>Mollusca</taxon>
        <taxon>Bivalvia</taxon>
        <taxon>Autobranchia</taxon>
        <taxon>Pteriomorphia</taxon>
        <taxon>Mytilida</taxon>
        <taxon>Mytiloidea</taxon>
        <taxon>Mytilidae</taxon>
        <taxon>Mytilinae</taxon>
        <taxon>Mytilus</taxon>
    </lineage>
</organism>
<keyword evidence="2" id="KW-1185">Reference proteome</keyword>
<dbReference type="EMBL" id="CACVKT020005287">
    <property type="protein sequence ID" value="CAC5394444.1"/>
    <property type="molecule type" value="Genomic_DNA"/>
</dbReference>
<evidence type="ECO:0008006" key="3">
    <source>
        <dbReference type="Google" id="ProtNLM"/>
    </source>
</evidence>
<dbReference type="OrthoDB" id="10363646at2759"/>